<accession>A0A1Z3CFW2</accession>
<evidence type="ECO:0000313" key="5">
    <source>
        <dbReference type="EMBL" id="ASC02499.1"/>
    </source>
</evidence>
<evidence type="ECO:0000313" key="6">
    <source>
        <dbReference type="Proteomes" id="UP000196759"/>
    </source>
</evidence>
<feature type="binding site" evidence="3">
    <location>
        <begin position="219"/>
        <end position="226"/>
    </location>
    <ligand>
        <name>ATP</name>
        <dbReference type="ChEBI" id="CHEBI:30616"/>
    </ligand>
</feature>
<dbReference type="Gene3D" id="1.10.10.10">
    <property type="entry name" value="Winged helix-like DNA-binding domain superfamily/Winged helix DNA-binding domain"/>
    <property type="match status" value="1"/>
</dbReference>
<dbReference type="InterPro" id="IPR036597">
    <property type="entry name" value="Fido-like_dom_sf"/>
</dbReference>
<dbReference type="Pfam" id="PF13784">
    <property type="entry name" value="Fic_N"/>
    <property type="match status" value="1"/>
</dbReference>
<dbReference type="PANTHER" id="PTHR13504">
    <property type="entry name" value="FIDO DOMAIN-CONTAINING PROTEIN DDB_G0283145"/>
    <property type="match status" value="1"/>
</dbReference>
<keyword evidence="1" id="KW-0547">Nucleotide-binding</keyword>
<dbReference type="InterPro" id="IPR025758">
    <property type="entry name" value="Fic/DOC_N"/>
</dbReference>
<feature type="active site" evidence="2">
    <location>
        <position position="215"/>
    </location>
</feature>
<gene>
    <name evidence="5" type="ORF">CBG50_03820</name>
</gene>
<dbReference type="InterPro" id="IPR036388">
    <property type="entry name" value="WH-like_DNA-bd_sf"/>
</dbReference>
<dbReference type="AlphaFoldDB" id="A0A1Z3CFW2"/>
<dbReference type="PIRSF" id="PIRSF038925">
    <property type="entry name" value="AMP-prot_trans"/>
    <property type="match status" value="1"/>
</dbReference>
<evidence type="ECO:0000259" key="4">
    <source>
        <dbReference type="PROSITE" id="PS51459"/>
    </source>
</evidence>
<dbReference type="PANTHER" id="PTHR13504:SF38">
    <property type="entry name" value="FIDO DOMAIN-CONTAINING PROTEIN"/>
    <property type="match status" value="1"/>
</dbReference>
<feature type="domain" description="Fido" evidence="4">
    <location>
        <begin position="129"/>
        <end position="279"/>
    </location>
</feature>
<dbReference type="EMBL" id="CP021934">
    <property type="protein sequence ID" value="ASC02499.1"/>
    <property type="molecule type" value="Genomic_DNA"/>
</dbReference>
<evidence type="ECO:0000256" key="2">
    <source>
        <dbReference type="PIRSR" id="PIRSR640198-1"/>
    </source>
</evidence>
<evidence type="ECO:0000256" key="3">
    <source>
        <dbReference type="PIRSR" id="PIRSR640198-2"/>
    </source>
</evidence>
<reference evidence="5 6" key="1">
    <citation type="submission" date="2017-06" db="EMBL/GenBank/DDBJ databases">
        <title>Draft genome sequence of Fusobacterium nucleatum subsp. polymorphum KCOM 1260 (=ChDC F218).</title>
        <authorList>
            <person name="Kook J.-K."/>
            <person name="Park S.-N."/>
            <person name="Lim Y.K."/>
            <person name="Roh H."/>
        </authorList>
    </citation>
    <scope>NUCLEOTIDE SEQUENCE [LARGE SCALE GENOMIC DNA]</scope>
    <source>
        <strain evidence="6">KCOM 1260 (ChDC F218)</strain>
    </source>
</reference>
<dbReference type="InterPro" id="IPR036317">
    <property type="entry name" value="Cullin_homology_sf"/>
</dbReference>
<feature type="binding site" evidence="1">
    <location>
        <position position="257"/>
    </location>
    <ligand>
        <name>ATP</name>
        <dbReference type="ChEBI" id="CHEBI:30616"/>
    </ligand>
</feature>
<dbReference type="InterPro" id="IPR026287">
    <property type="entry name" value="SoFic-like"/>
</dbReference>
<dbReference type="GO" id="GO:0005524">
    <property type="term" value="F:ATP binding"/>
    <property type="evidence" value="ECO:0007669"/>
    <property type="project" value="UniProtKB-KW"/>
</dbReference>
<feature type="binding site" evidence="1">
    <location>
        <begin position="220"/>
        <end position="226"/>
    </location>
    <ligand>
        <name>ATP</name>
        <dbReference type="ChEBI" id="CHEBI:30616"/>
    </ligand>
</feature>
<dbReference type="Pfam" id="PF02661">
    <property type="entry name" value="Fic"/>
    <property type="match status" value="1"/>
</dbReference>
<dbReference type="PROSITE" id="PS51459">
    <property type="entry name" value="FIDO"/>
    <property type="match status" value="1"/>
</dbReference>
<dbReference type="Gene3D" id="1.10.3290.10">
    <property type="entry name" value="Fido-like domain"/>
    <property type="match status" value="1"/>
</dbReference>
<dbReference type="InterPro" id="IPR040198">
    <property type="entry name" value="Fido_containing"/>
</dbReference>
<dbReference type="SUPFAM" id="SSF75632">
    <property type="entry name" value="Cullin homology domain"/>
    <property type="match status" value="1"/>
</dbReference>
<keyword evidence="1" id="KW-0067">ATP-binding</keyword>
<organism evidence="5 6">
    <name type="scientific">Fusobacterium nucleatum subsp. polymorphum</name>
    <name type="common">Fusobacterium polymorphum</name>
    <dbReference type="NCBI Taxonomy" id="76857"/>
    <lineage>
        <taxon>Bacteria</taxon>
        <taxon>Fusobacteriati</taxon>
        <taxon>Fusobacteriota</taxon>
        <taxon>Fusobacteriia</taxon>
        <taxon>Fusobacteriales</taxon>
        <taxon>Fusobacteriaceae</taxon>
        <taxon>Fusobacterium</taxon>
    </lineage>
</organism>
<proteinExistence type="predicted"/>
<keyword evidence="6" id="KW-1185">Reference proteome</keyword>
<dbReference type="InterPro" id="IPR003812">
    <property type="entry name" value="Fido"/>
</dbReference>
<protein>
    <submittedName>
        <fullName evidence="5">Cell filamentation protein Fic</fullName>
    </submittedName>
</protein>
<feature type="binding site" evidence="1">
    <location>
        <position position="215"/>
    </location>
    <ligand>
        <name>ATP</name>
        <dbReference type="ChEBI" id="CHEBI:30616"/>
    </ligand>
</feature>
<dbReference type="SUPFAM" id="SSF140931">
    <property type="entry name" value="Fic-like"/>
    <property type="match status" value="1"/>
</dbReference>
<dbReference type="RefSeq" id="WP_088336930.1">
    <property type="nucleotide sequence ID" value="NZ_CP021934.1"/>
</dbReference>
<evidence type="ECO:0000256" key="1">
    <source>
        <dbReference type="PIRSR" id="PIRSR038925-1"/>
    </source>
</evidence>
<feature type="binding site" evidence="1">
    <location>
        <position position="81"/>
    </location>
    <ligand>
        <name>ATP</name>
        <dbReference type="ChEBI" id="CHEBI:30616"/>
    </ligand>
</feature>
<sequence length="392" mass="45843">MILLEKFNSGQKIKQATGYYAFIPNKINDIWKWESSDINFLLEKANLELGELNSFADLIPNVDVYIKMHIRTEANKSSRIEGTKTSIEEDMSDIEDISPEKRNDYIEVHNYINALNHGIYKITSGELPISSRLIKEIHSILLKGVRGENKYPGEYRISQNWIGGSMPSNAKHVPPPHFMLDELMSDLEKFMHNDDLKIPHLLKIAILHYQFETIHPFSDGNGRVGRLLIPLYLLDKEMLKKPCFYISNFFEKNRIDYYDYLSRVREKNDILTWILFFLNGVISTAQDAKNKFHQVVQLVKEYENILNTSVKGSWENKNKILNAFYNEPILRVNQIIEKTNLSKATISNILKSFIENKILLEKKNDNNVEIKRNKQYILKKYLDIFSRGIENY</sequence>
<name>A0A1Z3CFW2_FUSNP</name>
<dbReference type="Proteomes" id="UP000196759">
    <property type="component" value="Chromosome"/>
</dbReference>
<feature type="binding site" evidence="3">
    <location>
        <begin position="257"/>
        <end position="258"/>
    </location>
    <ligand>
        <name>ATP</name>
        <dbReference type="ChEBI" id="CHEBI:30616"/>
    </ligand>
</feature>